<dbReference type="AlphaFoldDB" id="A0AAD6ZG84"/>
<dbReference type="Proteomes" id="UP001218218">
    <property type="component" value="Unassembled WGS sequence"/>
</dbReference>
<reference evidence="1" key="1">
    <citation type="submission" date="2023-03" db="EMBL/GenBank/DDBJ databases">
        <title>Massive genome expansion in bonnet fungi (Mycena s.s.) driven by repeated elements and novel gene families across ecological guilds.</title>
        <authorList>
            <consortium name="Lawrence Berkeley National Laboratory"/>
            <person name="Harder C.B."/>
            <person name="Miyauchi S."/>
            <person name="Viragh M."/>
            <person name="Kuo A."/>
            <person name="Thoen E."/>
            <person name="Andreopoulos B."/>
            <person name="Lu D."/>
            <person name="Skrede I."/>
            <person name="Drula E."/>
            <person name="Henrissat B."/>
            <person name="Morin E."/>
            <person name="Kohler A."/>
            <person name="Barry K."/>
            <person name="LaButti K."/>
            <person name="Morin E."/>
            <person name="Salamov A."/>
            <person name="Lipzen A."/>
            <person name="Mereny Z."/>
            <person name="Hegedus B."/>
            <person name="Baldrian P."/>
            <person name="Stursova M."/>
            <person name="Weitz H."/>
            <person name="Taylor A."/>
            <person name="Grigoriev I.V."/>
            <person name="Nagy L.G."/>
            <person name="Martin F."/>
            <person name="Kauserud H."/>
        </authorList>
    </citation>
    <scope>NUCLEOTIDE SEQUENCE</scope>
    <source>
        <strain evidence="1">CBHHK002</strain>
    </source>
</reference>
<protein>
    <submittedName>
        <fullName evidence="1">Uncharacterized protein</fullName>
    </submittedName>
</protein>
<dbReference type="EMBL" id="JARIHO010000052">
    <property type="protein sequence ID" value="KAJ7320950.1"/>
    <property type="molecule type" value="Genomic_DNA"/>
</dbReference>
<proteinExistence type="predicted"/>
<accession>A0AAD6ZG84</accession>
<comment type="caution">
    <text evidence="1">The sequence shown here is derived from an EMBL/GenBank/DDBJ whole genome shotgun (WGS) entry which is preliminary data.</text>
</comment>
<sequence>MAGATVQPQGKTQEFHASFLPLLDVQRCCTLPGALSLFLQVVVGQPPTKRCVVFGVARYRERQRMREAERGALSAAELLALHESGRQPTGPHHTTLQCLLTTECVPDCAPSYLLGTPFLRVHPAVVYLWLLQWSPQRPDPCAHTLPPR</sequence>
<keyword evidence="2" id="KW-1185">Reference proteome</keyword>
<organism evidence="1 2">
    <name type="scientific">Mycena albidolilacea</name>
    <dbReference type="NCBI Taxonomy" id="1033008"/>
    <lineage>
        <taxon>Eukaryota</taxon>
        <taxon>Fungi</taxon>
        <taxon>Dikarya</taxon>
        <taxon>Basidiomycota</taxon>
        <taxon>Agaricomycotina</taxon>
        <taxon>Agaricomycetes</taxon>
        <taxon>Agaricomycetidae</taxon>
        <taxon>Agaricales</taxon>
        <taxon>Marasmiineae</taxon>
        <taxon>Mycenaceae</taxon>
        <taxon>Mycena</taxon>
    </lineage>
</organism>
<gene>
    <name evidence="1" type="ORF">DFH08DRAFT_818771</name>
</gene>
<name>A0AAD6ZG84_9AGAR</name>
<evidence type="ECO:0000313" key="1">
    <source>
        <dbReference type="EMBL" id="KAJ7320950.1"/>
    </source>
</evidence>
<evidence type="ECO:0000313" key="2">
    <source>
        <dbReference type="Proteomes" id="UP001218218"/>
    </source>
</evidence>